<comment type="caution">
    <text evidence="3">The sequence shown here is derived from an EMBL/GenBank/DDBJ whole genome shotgun (WGS) entry which is preliminary data.</text>
</comment>
<reference evidence="3" key="1">
    <citation type="submission" date="2022-08" db="EMBL/GenBank/DDBJ databases">
        <title>Genome sequencing of akame (Lates japonicus).</title>
        <authorList>
            <person name="Hashiguchi Y."/>
            <person name="Takahashi H."/>
        </authorList>
    </citation>
    <scope>NUCLEOTIDE SEQUENCE</scope>
    <source>
        <strain evidence="3">Kochi</strain>
    </source>
</reference>
<feature type="signal peptide" evidence="2">
    <location>
        <begin position="1"/>
        <end position="23"/>
    </location>
</feature>
<feature type="region of interest" description="Disordered" evidence="1">
    <location>
        <begin position="50"/>
        <end position="120"/>
    </location>
</feature>
<sequence>MKEEGMFVLCVCLTFVLLGSTEGENITANCNHCTNGTNEAVTSNTVSTGTIQPAVTTPLPGNSSAHSQNPSPRPTTAMESNNTTNTTGSFNYNMTGNNGNNGNNVYNSKPTGNNPISNQMPTTLPTTLTGNSPTMTGTGNSPSMNGQSHIFASTSLLFGSFALQALWQ</sequence>
<proteinExistence type="predicted"/>
<evidence type="ECO:0000313" key="3">
    <source>
        <dbReference type="EMBL" id="GLD59294.1"/>
    </source>
</evidence>
<dbReference type="AlphaFoldDB" id="A0AAD3R6P5"/>
<feature type="compositionally biased region" description="Low complexity" evidence="1">
    <location>
        <begin position="81"/>
        <end position="107"/>
    </location>
</feature>
<keyword evidence="4" id="KW-1185">Reference proteome</keyword>
<dbReference type="EMBL" id="BRZM01000037">
    <property type="protein sequence ID" value="GLD59294.1"/>
    <property type="molecule type" value="Genomic_DNA"/>
</dbReference>
<feature type="chain" id="PRO_5042155973" evidence="2">
    <location>
        <begin position="24"/>
        <end position="168"/>
    </location>
</feature>
<name>A0AAD3R6P5_LATJO</name>
<feature type="compositionally biased region" description="Polar residues" evidence="1">
    <location>
        <begin position="50"/>
        <end position="70"/>
    </location>
</feature>
<keyword evidence="2" id="KW-0732">Signal</keyword>
<evidence type="ECO:0000256" key="1">
    <source>
        <dbReference type="SAM" id="MobiDB-lite"/>
    </source>
</evidence>
<evidence type="ECO:0000256" key="2">
    <source>
        <dbReference type="SAM" id="SignalP"/>
    </source>
</evidence>
<feature type="compositionally biased region" description="Polar residues" evidence="1">
    <location>
        <begin position="108"/>
        <end position="120"/>
    </location>
</feature>
<dbReference type="Proteomes" id="UP001279410">
    <property type="component" value="Unassembled WGS sequence"/>
</dbReference>
<accession>A0AAD3R6P5</accession>
<organism evidence="3 4">
    <name type="scientific">Lates japonicus</name>
    <name type="common">Japanese lates</name>
    <dbReference type="NCBI Taxonomy" id="270547"/>
    <lineage>
        <taxon>Eukaryota</taxon>
        <taxon>Metazoa</taxon>
        <taxon>Chordata</taxon>
        <taxon>Craniata</taxon>
        <taxon>Vertebrata</taxon>
        <taxon>Euteleostomi</taxon>
        <taxon>Actinopterygii</taxon>
        <taxon>Neopterygii</taxon>
        <taxon>Teleostei</taxon>
        <taxon>Neoteleostei</taxon>
        <taxon>Acanthomorphata</taxon>
        <taxon>Carangaria</taxon>
        <taxon>Carangaria incertae sedis</taxon>
        <taxon>Centropomidae</taxon>
        <taxon>Lates</taxon>
    </lineage>
</organism>
<protein>
    <submittedName>
        <fullName evidence="3">Mucin-2-like protein</fullName>
    </submittedName>
</protein>
<evidence type="ECO:0000313" key="4">
    <source>
        <dbReference type="Proteomes" id="UP001279410"/>
    </source>
</evidence>
<gene>
    <name evidence="3" type="ORF">AKAME5_001130600</name>
</gene>